<dbReference type="Proteomes" id="UP001304300">
    <property type="component" value="Chromosome"/>
</dbReference>
<protein>
    <submittedName>
        <fullName evidence="2">MerC domain-containing protein</fullName>
    </submittedName>
</protein>
<dbReference type="InterPro" id="IPR004891">
    <property type="entry name" value="Mercury-R_MerC"/>
</dbReference>
<dbReference type="AlphaFoldDB" id="A0AAQ3LB03"/>
<evidence type="ECO:0000313" key="2">
    <source>
        <dbReference type="EMBL" id="WOO41229.1"/>
    </source>
</evidence>
<dbReference type="RefSeq" id="WP_317833650.1">
    <property type="nucleotide sequence ID" value="NZ_CP136920.1"/>
</dbReference>
<dbReference type="GO" id="GO:0015097">
    <property type="term" value="F:mercury ion transmembrane transporter activity"/>
    <property type="evidence" value="ECO:0007669"/>
    <property type="project" value="InterPro"/>
</dbReference>
<feature type="transmembrane region" description="Helical" evidence="1">
    <location>
        <begin position="124"/>
        <end position="143"/>
    </location>
</feature>
<keyword evidence="3" id="KW-1185">Reference proteome</keyword>
<reference evidence="2 3" key="1">
    <citation type="submission" date="2023-10" db="EMBL/GenBank/DDBJ databases">
        <title>Rubellicoccus peritrichatus gen. nov., sp. nov., isolated from an algae of coral reef tank.</title>
        <authorList>
            <person name="Luo J."/>
        </authorList>
    </citation>
    <scope>NUCLEOTIDE SEQUENCE [LARGE SCALE GENOMIC DNA]</scope>
    <source>
        <strain evidence="2 3">CR14</strain>
    </source>
</reference>
<dbReference type="Pfam" id="PF03203">
    <property type="entry name" value="MerC"/>
    <property type="match status" value="1"/>
</dbReference>
<gene>
    <name evidence="2" type="ORF">RZN69_21620</name>
</gene>
<feature type="transmembrane region" description="Helical" evidence="1">
    <location>
        <begin position="51"/>
        <end position="71"/>
    </location>
</feature>
<keyword evidence="1" id="KW-1133">Transmembrane helix</keyword>
<keyword evidence="1" id="KW-0812">Transmembrane</keyword>
<accession>A0AAQ3LB03</accession>
<dbReference type="KEGG" id="puo:RZN69_21620"/>
<evidence type="ECO:0000313" key="3">
    <source>
        <dbReference type="Proteomes" id="UP001304300"/>
    </source>
</evidence>
<feature type="transmembrane region" description="Helical" evidence="1">
    <location>
        <begin position="12"/>
        <end position="45"/>
    </location>
</feature>
<dbReference type="GO" id="GO:0016020">
    <property type="term" value="C:membrane"/>
    <property type="evidence" value="ECO:0007669"/>
    <property type="project" value="InterPro"/>
</dbReference>
<sequence length="158" mass="17215">MNSNSNCRSHGWLDSLAISISMICAVHCLLTPILVVALPILATTFWVHEDFHMWMILLVVPTTSVAVFMGCRKHKDKAVFILSIIGLSLLVSIAIYETVFHSGLALQEQAHCANCAEISDGSPLTASIFVNVLGGILLASAHARNYLLCRQSDCSHDH</sequence>
<proteinExistence type="predicted"/>
<keyword evidence="1" id="KW-0472">Membrane</keyword>
<name>A0AAQ3LB03_9BACT</name>
<organism evidence="2 3">
    <name type="scientific">Rubellicoccus peritrichatus</name>
    <dbReference type="NCBI Taxonomy" id="3080537"/>
    <lineage>
        <taxon>Bacteria</taxon>
        <taxon>Pseudomonadati</taxon>
        <taxon>Verrucomicrobiota</taxon>
        <taxon>Opitutia</taxon>
        <taxon>Puniceicoccales</taxon>
        <taxon>Cerasicoccaceae</taxon>
        <taxon>Rubellicoccus</taxon>
    </lineage>
</organism>
<evidence type="ECO:0000256" key="1">
    <source>
        <dbReference type="SAM" id="Phobius"/>
    </source>
</evidence>
<dbReference type="EMBL" id="CP136920">
    <property type="protein sequence ID" value="WOO41229.1"/>
    <property type="molecule type" value="Genomic_DNA"/>
</dbReference>
<feature type="transmembrane region" description="Helical" evidence="1">
    <location>
        <begin position="78"/>
        <end position="96"/>
    </location>
</feature>